<proteinExistence type="predicted"/>
<gene>
    <name evidence="6" type="ORF">FSZ31_01280</name>
</gene>
<evidence type="ECO:0000256" key="1">
    <source>
        <dbReference type="ARBA" id="ARBA00022737"/>
    </source>
</evidence>
<keyword evidence="7" id="KW-1185">Reference proteome</keyword>
<dbReference type="PANTHER" id="PTHR24171">
    <property type="entry name" value="ANKYRIN REPEAT DOMAIN-CONTAINING PROTEIN 39-RELATED"/>
    <property type="match status" value="1"/>
</dbReference>
<feature type="region of interest" description="Disordered" evidence="4">
    <location>
        <begin position="190"/>
        <end position="211"/>
    </location>
</feature>
<feature type="repeat" description="ANK" evidence="3">
    <location>
        <begin position="135"/>
        <end position="167"/>
    </location>
</feature>
<dbReference type="OrthoDB" id="7390289at2"/>
<dbReference type="InterPro" id="IPR036770">
    <property type="entry name" value="Ankyrin_rpt-contain_sf"/>
</dbReference>
<dbReference type="SUPFAM" id="SSF48403">
    <property type="entry name" value="Ankyrin repeat"/>
    <property type="match status" value="1"/>
</dbReference>
<dbReference type="PROSITE" id="PS50297">
    <property type="entry name" value="ANK_REP_REGION"/>
    <property type="match status" value="2"/>
</dbReference>
<keyword evidence="2 3" id="KW-0040">ANK repeat</keyword>
<dbReference type="PROSITE" id="PS50088">
    <property type="entry name" value="ANK_REPEAT"/>
    <property type="match status" value="3"/>
</dbReference>
<dbReference type="Pfam" id="PF12796">
    <property type="entry name" value="Ank_2"/>
    <property type="match status" value="1"/>
</dbReference>
<dbReference type="Proteomes" id="UP000321129">
    <property type="component" value="Unassembled WGS sequence"/>
</dbReference>
<evidence type="ECO:0000256" key="5">
    <source>
        <dbReference type="SAM" id="SignalP"/>
    </source>
</evidence>
<feature type="signal peptide" evidence="5">
    <location>
        <begin position="1"/>
        <end position="29"/>
    </location>
</feature>
<evidence type="ECO:0000256" key="4">
    <source>
        <dbReference type="SAM" id="MobiDB-lite"/>
    </source>
</evidence>
<dbReference type="SMART" id="SM00248">
    <property type="entry name" value="ANK"/>
    <property type="match status" value="3"/>
</dbReference>
<feature type="repeat" description="ANK" evidence="3">
    <location>
        <begin position="102"/>
        <end position="134"/>
    </location>
</feature>
<comment type="caution">
    <text evidence="6">The sequence shown here is derived from an EMBL/GenBank/DDBJ whole genome shotgun (WGS) entry which is preliminary data.</text>
</comment>
<dbReference type="AlphaFoldDB" id="A0A5C6UMS8"/>
<evidence type="ECO:0000256" key="2">
    <source>
        <dbReference type="ARBA" id="ARBA00023043"/>
    </source>
</evidence>
<evidence type="ECO:0000313" key="6">
    <source>
        <dbReference type="EMBL" id="TXC73421.1"/>
    </source>
</evidence>
<evidence type="ECO:0000256" key="3">
    <source>
        <dbReference type="PROSITE-ProRule" id="PRU00023"/>
    </source>
</evidence>
<protein>
    <submittedName>
        <fullName evidence="6">Ankyrin repeat domain-containing protein</fullName>
    </submittedName>
</protein>
<reference evidence="6 7" key="1">
    <citation type="submission" date="2019-08" db="EMBL/GenBank/DDBJ databases">
        <title>Sphingorhabdus soil sp. nov., isolated from arctic soil.</title>
        <authorList>
            <person name="Liu Y."/>
        </authorList>
    </citation>
    <scope>NUCLEOTIDE SEQUENCE [LARGE SCALE GENOMIC DNA]</scope>
    <source>
        <strain evidence="6 7">D-2Q-5-6</strain>
    </source>
</reference>
<organism evidence="6 7">
    <name type="scientific">Flavisphingopyxis soli</name>
    <dbReference type="NCBI Taxonomy" id="2601267"/>
    <lineage>
        <taxon>Bacteria</taxon>
        <taxon>Pseudomonadati</taxon>
        <taxon>Pseudomonadota</taxon>
        <taxon>Alphaproteobacteria</taxon>
        <taxon>Sphingomonadales</taxon>
        <taxon>Sphingopyxidaceae</taxon>
        <taxon>Flavisphingopyxis</taxon>
    </lineage>
</organism>
<feature type="chain" id="PRO_5022901283" evidence="5">
    <location>
        <begin position="30"/>
        <end position="211"/>
    </location>
</feature>
<feature type="repeat" description="ANK" evidence="3">
    <location>
        <begin position="69"/>
        <end position="101"/>
    </location>
</feature>
<keyword evidence="5" id="KW-0732">Signal</keyword>
<dbReference type="RefSeq" id="WP_147121257.1">
    <property type="nucleotide sequence ID" value="NZ_VOPY01000001.1"/>
</dbReference>
<name>A0A5C6UMS8_9SPHN</name>
<dbReference type="Gene3D" id="1.25.40.20">
    <property type="entry name" value="Ankyrin repeat-containing domain"/>
    <property type="match status" value="1"/>
</dbReference>
<accession>A0A5C6UMS8</accession>
<keyword evidence="1" id="KW-0677">Repeat</keyword>
<dbReference type="InterPro" id="IPR002110">
    <property type="entry name" value="Ankyrin_rpt"/>
</dbReference>
<evidence type="ECO:0000313" key="7">
    <source>
        <dbReference type="Proteomes" id="UP000321129"/>
    </source>
</evidence>
<sequence>MMRSFRSFHYAVALSLGLAVIGQPQTVMAQEALPSVRFLKAVTDRDGTAVMTLLGTASNGLINTADRDSGETALHIVTQRGDSEWIRFMIGKGANPDVLDKAGRSPLMIAVFNSDSETAQLLLDLGASANFANSRGETALIRAVQLRKPVLVRMLVAHGADPDRADYVAGLSARDYATRDARSDALLDALTPRSAEPDDALPNGPIFKPGG</sequence>
<dbReference type="EMBL" id="VOPY01000001">
    <property type="protein sequence ID" value="TXC73421.1"/>
    <property type="molecule type" value="Genomic_DNA"/>
</dbReference>